<accession>A0A9D7E7S4</accession>
<dbReference type="CDD" id="cd00093">
    <property type="entry name" value="HTH_XRE"/>
    <property type="match status" value="1"/>
</dbReference>
<dbReference type="InterPro" id="IPR001387">
    <property type="entry name" value="Cro/C1-type_HTH"/>
</dbReference>
<gene>
    <name evidence="3" type="ORF">IPH26_22190</name>
</gene>
<comment type="caution">
    <text evidence="3">The sequence shown here is derived from an EMBL/GenBank/DDBJ whole genome shotgun (WGS) entry which is preliminary data.</text>
</comment>
<dbReference type="InterPro" id="IPR010982">
    <property type="entry name" value="Lambda_DNA-bd_dom_sf"/>
</dbReference>
<evidence type="ECO:0000256" key="1">
    <source>
        <dbReference type="SAM" id="MobiDB-lite"/>
    </source>
</evidence>
<dbReference type="EMBL" id="JADJEV010000005">
    <property type="protein sequence ID" value="MBK6975544.1"/>
    <property type="molecule type" value="Genomic_DNA"/>
</dbReference>
<evidence type="ECO:0000313" key="4">
    <source>
        <dbReference type="Proteomes" id="UP000807785"/>
    </source>
</evidence>
<protein>
    <submittedName>
        <fullName evidence="3">Helix-turn-helix domain-containing protein</fullName>
    </submittedName>
</protein>
<reference evidence="3" key="1">
    <citation type="submission" date="2020-10" db="EMBL/GenBank/DDBJ databases">
        <title>Connecting structure to function with the recovery of over 1000 high-quality activated sludge metagenome-assembled genomes encoding full-length rRNA genes using long-read sequencing.</title>
        <authorList>
            <person name="Singleton C.M."/>
            <person name="Petriglieri F."/>
            <person name="Kristensen J.M."/>
            <person name="Kirkegaard R.H."/>
            <person name="Michaelsen T.Y."/>
            <person name="Andersen M.H."/>
            <person name="Karst S.M."/>
            <person name="Dueholm M.S."/>
            <person name="Nielsen P.H."/>
            <person name="Albertsen M."/>
        </authorList>
    </citation>
    <scope>NUCLEOTIDE SEQUENCE</scope>
    <source>
        <strain evidence="3">Bjer_18-Q3-R1-45_BAT3C.347</strain>
    </source>
</reference>
<dbReference type="Gene3D" id="1.10.260.40">
    <property type="entry name" value="lambda repressor-like DNA-binding domains"/>
    <property type="match status" value="1"/>
</dbReference>
<proteinExistence type="predicted"/>
<organism evidence="3 4">
    <name type="scientific">Candidatus Methylophosphatis roskildensis</name>
    <dbReference type="NCBI Taxonomy" id="2899263"/>
    <lineage>
        <taxon>Bacteria</taxon>
        <taxon>Pseudomonadati</taxon>
        <taxon>Pseudomonadota</taxon>
        <taxon>Betaproteobacteria</taxon>
        <taxon>Nitrosomonadales</taxon>
        <taxon>Sterolibacteriaceae</taxon>
        <taxon>Candidatus Methylophosphatis</taxon>
    </lineage>
</organism>
<feature type="domain" description="HTH cro/C1-type" evidence="2">
    <location>
        <begin position="26"/>
        <end position="58"/>
    </location>
</feature>
<evidence type="ECO:0000259" key="2">
    <source>
        <dbReference type="PROSITE" id="PS50943"/>
    </source>
</evidence>
<dbReference type="GO" id="GO:0003677">
    <property type="term" value="F:DNA binding"/>
    <property type="evidence" value="ECO:0007669"/>
    <property type="project" value="InterPro"/>
</dbReference>
<dbReference type="SUPFAM" id="SSF47413">
    <property type="entry name" value="lambda repressor-like DNA-binding domains"/>
    <property type="match status" value="1"/>
</dbReference>
<dbReference type="Pfam" id="PF13560">
    <property type="entry name" value="HTH_31"/>
    <property type="match status" value="1"/>
</dbReference>
<feature type="region of interest" description="Disordered" evidence="1">
    <location>
        <begin position="87"/>
        <end position="113"/>
    </location>
</feature>
<name>A0A9D7E7S4_9PROT</name>
<evidence type="ECO:0000313" key="3">
    <source>
        <dbReference type="EMBL" id="MBK6975544.1"/>
    </source>
</evidence>
<dbReference type="AlphaFoldDB" id="A0A9D7E7S4"/>
<dbReference type="PROSITE" id="PS50943">
    <property type="entry name" value="HTH_CROC1"/>
    <property type="match status" value="1"/>
</dbReference>
<dbReference type="Proteomes" id="UP000807785">
    <property type="component" value="Unassembled WGS sequence"/>
</dbReference>
<sequence>MTARNKLLTAPPYAVEQTLKRLGANLRTARLRRNLTIDDMAEKIGTGQRAVADAEKGKPSTGIAVYAAMLWALDLIDQIADVAAPEKDEEGQTLALSRERARARPKTGLDNDF</sequence>